<evidence type="ECO:0000313" key="1">
    <source>
        <dbReference type="EMBL" id="KAH9325814.1"/>
    </source>
</evidence>
<comment type="caution">
    <text evidence="1">The sequence shown here is derived from an EMBL/GenBank/DDBJ whole genome shotgun (WGS) entry which is preliminary data.</text>
</comment>
<reference evidence="1 2" key="1">
    <citation type="journal article" date="2021" name="Nat. Plants">
        <title>The Taxus genome provides insights into paclitaxel biosynthesis.</title>
        <authorList>
            <person name="Xiong X."/>
            <person name="Gou J."/>
            <person name="Liao Q."/>
            <person name="Li Y."/>
            <person name="Zhou Q."/>
            <person name="Bi G."/>
            <person name="Li C."/>
            <person name="Du R."/>
            <person name="Wang X."/>
            <person name="Sun T."/>
            <person name="Guo L."/>
            <person name="Liang H."/>
            <person name="Lu P."/>
            <person name="Wu Y."/>
            <person name="Zhang Z."/>
            <person name="Ro D.K."/>
            <person name="Shang Y."/>
            <person name="Huang S."/>
            <person name="Yan J."/>
        </authorList>
    </citation>
    <scope>NUCLEOTIDE SEQUENCE [LARGE SCALE GENOMIC DNA]</scope>
    <source>
        <strain evidence="1">Ta-2019</strain>
    </source>
</reference>
<dbReference type="Proteomes" id="UP000824469">
    <property type="component" value="Unassembled WGS sequence"/>
</dbReference>
<gene>
    <name evidence="1" type="ORF">KI387_005992</name>
</gene>
<dbReference type="EMBL" id="JAHRHJ020000002">
    <property type="protein sequence ID" value="KAH9325814.1"/>
    <property type="molecule type" value="Genomic_DNA"/>
</dbReference>
<sequence length="165" mass="18775">MKGSLWNSSNSHMTIREGVIKEEELVVKRSKAMTLAPILKNQLHKALWVTIEVLSAMVTSIESDMHIFRHRLSNSKRLFVRVGYDSSWSSWTALGIQGRLGQPLQNIVLHQLSHLTGRGARLWNDLKFSLSFPQFPVTNSHDQINDRFTSDSAPMEQGIKDQFTS</sequence>
<accession>A0AA38GNZ3</accession>
<evidence type="ECO:0000313" key="2">
    <source>
        <dbReference type="Proteomes" id="UP000824469"/>
    </source>
</evidence>
<organism evidence="1 2">
    <name type="scientific">Taxus chinensis</name>
    <name type="common">Chinese yew</name>
    <name type="synonym">Taxus wallichiana var. chinensis</name>
    <dbReference type="NCBI Taxonomy" id="29808"/>
    <lineage>
        <taxon>Eukaryota</taxon>
        <taxon>Viridiplantae</taxon>
        <taxon>Streptophyta</taxon>
        <taxon>Embryophyta</taxon>
        <taxon>Tracheophyta</taxon>
        <taxon>Spermatophyta</taxon>
        <taxon>Pinopsida</taxon>
        <taxon>Pinidae</taxon>
        <taxon>Conifers II</taxon>
        <taxon>Cupressales</taxon>
        <taxon>Taxaceae</taxon>
        <taxon>Taxus</taxon>
    </lineage>
</organism>
<protein>
    <submittedName>
        <fullName evidence="1">Uncharacterized protein</fullName>
    </submittedName>
</protein>
<name>A0AA38GNZ3_TAXCH</name>
<proteinExistence type="predicted"/>
<feature type="non-terminal residue" evidence="1">
    <location>
        <position position="165"/>
    </location>
</feature>
<keyword evidence="2" id="KW-1185">Reference proteome</keyword>
<dbReference type="AlphaFoldDB" id="A0AA38GNZ3"/>